<dbReference type="PANTHER" id="PTHR47356">
    <property type="entry name" value="FAD-DEPENDENT MONOOXYGENASE ASQG-RELATED"/>
    <property type="match status" value="1"/>
</dbReference>
<dbReference type="InterPro" id="IPR002938">
    <property type="entry name" value="FAD-bd"/>
</dbReference>
<keyword evidence="3" id="KW-0274">FAD</keyword>
<evidence type="ECO:0000256" key="2">
    <source>
        <dbReference type="ARBA" id="ARBA00022630"/>
    </source>
</evidence>
<keyword evidence="2" id="KW-0285">Flavoprotein</keyword>
<dbReference type="AlphaFoldDB" id="A0A1L9V2G1"/>
<dbReference type="OrthoDB" id="10029326at2759"/>
<feature type="domain" description="FAD-binding" evidence="5">
    <location>
        <begin position="6"/>
        <end position="158"/>
    </location>
</feature>
<dbReference type="EMBL" id="KV878679">
    <property type="protein sequence ID" value="OJJ78133.1"/>
    <property type="molecule type" value="Genomic_DNA"/>
</dbReference>
<comment type="similarity">
    <text evidence="1">Belongs to the paxM FAD-dependent monooxygenase family.</text>
</comment>
<evidence type="ECO:0000259" key="5">
    <source>
        <dbReference type="Pfam" id="PF01494"/>
    </source>
</evidence>
<dbReference type="GO" id="GO:0004497">
    <property type="term" value="F:monooxygenase activity"/>
    <property type="evidence" value="ECO:0007669"/>
    <property type="project" value="InterPro"/>
</dbReference>
<dbReference type="STRING" id="767769.A0A1L9V2G1"/>
<dbReference type="PRINTS" id="PR00420">
    <property type="entry name" value="RNGMNOXGNASE"/>
</dbReference>
<organism evidence="6 7">
    <name type="scientific">Aspergillus brasiliensis (strain CBS 101740 / IMI 381727 / IBT 21946)</name>
    <dbReference type="NCBI Taxonomy" id="767769"/>
    <lineage>
        <taxon>Eukaryota</taxon>
        <taxon>Fungi</taxon>
        <taxon>Dikarya</taxon>
        <taxon>Ascomycota</taxon>
        <taxon>Pezizomycotina</taxon>
        <taxon>Eurotiomycetes</taxon>
        <taxon>Eurotiomycetidae</taxon>
        <taxon>Eurotiales</taxon>
        <taxon>Aspergillaceae</taxon>
        <taxon>Aspergillus</taxon>
        <taxon>Aspergillus subgen. Circumdati</taxon>
    </lineage>
</organism>
<evidence type="ECO:0000313" key="6">
    <source>
        <dbReference type="EMBL" id="OJJ78133.1"/>
    </source>
</evidence>
<dbReference type="RefSeq" id="XP_067485380.1">
    <property type="nucleotide sequence ID" value="XM_067626635.1"/>
</dbReference>
<dbReference type="GO" id="GO:0071949">
    <property type="term" value="F:FAD binding"/>
    <property type="evidence" value="ECO:0007669"/>
    <property type="project" value="InterPro"/>
</dbReference>
<evidence type="ECO:0000256" key="4">
    <source>
        <dbReference type="ARBA" id="ARBA00023002"/>
    </source>
</evidence>
<gene>
    <name evidence="6" type="ORF">ASPBRDRAFT_50921</name>
</gene>
<dbReference type="GeneID" id="93579123"/>
<dbReference type="SUPFAM" id="SSF51905">
    <property type="entry name" value="FAD/NAD(P)-binding domain"/>
    <property type="match status" value="1"/>
</dbReference>
<dbReference type="InterPro" id="IPR050562">
    <property type="entry name" value="FAD_mOase_fung"/>
</dbReference>
<dbReference type="VEuPathDB" id="FungiDB:ASPBRDRAFT_50921"/>
<dbReference type="Gene3D" id="3.50.50.60">
    <property type="entry name" value="FAD/NAD(P)-binding domain"/>
    <property type="match status" value="2"/>
</dbReference>
<dbReference type="PANTHER" id="PTHR47356:SF2">
    <property type="entry name" value="FAD-BINDING DOMAIN-CONTAINING PROTEIN-RELATED"/>
    <property type="match status" value="1"/>
</dbReference>
<sequence length="380" mass="42356">MDKTEFTVIIVGGSISGLALAHCLHHANIPHIVLEKASEPAPQKGASIGIMPNGARILDQLGLWEKIGCYVEPLAKPVLIYPGAYHVESSYPRVMHKSVLQVLYEGYPCPERIRLSEKVIAIESSDDGVTATTANGEIYKGHIIVGADGVHSSVRAEIWKAADRVQPGLLRAEEKTTLTTEYSCIFGISSPIEGMEPGGQVHGGRLYWFLTQKLKRKYTWPDRPRFTDDDMADAAARLDSFRVNNDLTQTQMTPHSGQGANMAMEDAATLTNLLTRLLRDGKPLPGSQQIEDLFKQYHEIRFGRTKSNFEQSLLTVRLCTLDGLLRTLIIRYVIHMLLAYRCIWTPGFYQMRNTATSSHYQLVLGLDGICIREKMGDGQR</sequence>
<evidence type="ECO:0000313" key="7">
    <source>
        <dbReference type="Proteomes" id="UP000184499"/>
    </source>
</evidence>
<keyword evidence="4" id="KW-0560">Oxidoreductase</keyword>
<keyword evidence="7" id="KW-1185">Reference proteome</keyword>
<proteinExistence type="inferred from homology"/>
<dbReference type="Pfam" id="PF01494">
    <property type="entry name" value="FAD_binding_3"/>
    <property type="match status" value="1"/>
</dbReference>
<protein>
    <recommendedName>
        <fullName evidence="5">FAD-binding domain-containing protein</fullName>
    </recommendedName>
</protein>
<dbReference type="Proteomes" id="UP000184499">
    <property type="component" value="Unassembled WGS sequence"/>
</dbReference>
<name>A0A1L9V2G1_ASPBC</name>
<dbReference type="OMA" id="FRSEYNK"/>
<dbReference type="InterPro" id="IPR036188">
    <property type="entry name" value="FAD/NAD-bd_sf"/>
</dbReference>
<accession>A0A1L9V2G1</accession>
<evidence type="ECO:0000256" key="1">
    <source>
        <dbReference type="ARBA" id="ARBA00007992"/>
    </source>
</evidence>
<reference evidence="7" key="1">
    <citation type="journal article" date="2017" name="Genome Biol.">
        <title>Comparative genomics reveals high biological diversity and specific adaptations in the industrially and medically important fungal genus Aspergillus.</title>
        <authorList>
            <person name="de Vries R.P."/>
            <person name="Riley R."/>
            <person name="Wiebenga A."/>
            <person name="Aguilar-Osorio G."/>
            <person name="Amillis S."/>
            <person name="Uchima C.A."/>
            <person name="Anderluh G."/>
            <person name="Asadollahi M."/>
            <person name="Askin M."/>
            <person name="Barry K."/>
            <person name="Battaglia E."/>
            <person name="Bayram O."/>
            <person name="Benocci T."/>
            <person name="Braus-Stromeyer S.A."/>
            <person name="Caldana C."/>
            <person name="Canovas D."/>
            <person name="Cerqueira G.C."/>
            <person name="Chen F."/>
            <person name="Chen W."/>
            <person name="Choi C."/>
            <person name="Clum A."/>
            <person name="Dos Santos R.A."/>
            <person name="Damasio A.R."/>
            <person name="Diallinas G."/>
            <person name="Emri T."/>
            <person name="Fekete E."/>
            <person name="Flipphi M."/>
            <person name="Freyberg S."/>
            <person name="Gallo A."/>
            <person name="Gournas C."/>
            <person name="Habgood R."/>
            <person name="Hainaut M."/>
            <person name="Harispe M.L."/>
            <person name="Henrissat B."/>
            <person name="Hilden K.S."/>
            <person name="Hope R."/>
            <person name="Hossain A."/>
            <person name="Karabika E."/>
            <person name="Karaffa L."/>
            <person name="Karanyi Z."/>
            <person name="Krasevec N."/>
            <person name="Kuo A."/>
            <person name="Kusch H."/>
            <person name="LaButti K."/>
            <person name="Lagendijk E.L."/>
            <person name="Lapidus A."/>
            <person name="Levasseur A."/>
            <person name="Lindquist E."/>
            <person name="Lipzen A."/>
            <person name="Logrieco A.F."/>
            <person name="MacCabe A."/>
            <person name="Maekelae M.R."/>
            <person name="Malavazi I."/>
            <person name="Melin P."/>
            <person name="Meyer V."/>
            <person name="Mielnichuk N."/>
            <person name="Miskei M."/>
            <person name="Molnar A.P."/>
            <person name="Mule G."/>
            <person name="Ngan C.Y."/>
            <person name="Orejas M."/>
            <person name="Orosz E."/>
            <person name="Ouedraogo J.P."/>
            <person name="Overkamp K.M."/>
            <person name="Park H.-S."/>
            <person name="Perrone G."/>
            <person name="Piumi F."/>
            <person name="Punt P.J."/>
            <person name="Ram A.F."/>
            <person name="Ramon A."/>
            <person name="Rauscher S."/>
            <person name="Record E."/>
            <person name="Riano-Pachon D.M."/>
            <person name="Robert V."/>
            <person name="Roehrig J."/>
            <person name="Ruller R."/>
            <person name="Salamov A."/>
            <person name="Salih N.S."/>
            <person name="Samson R.A."/>
            <person name="Sandor E."/>
            <person name="Sanguinetti M."/>
            <person name="Schuetze T."/>
            <person name="Sepcic K."/>
            <person name="Shelest E."/>
            <person name="Sherlock G."/>
            <person name="Sophianopoulou V."/>
            <person name="Squina F.M."/>
            <person name="Sun H."/>
            <person name="Susca A."/>
            <person name="Todd R.B."/>
            <person name="Tsang A."/>
            <person name="Unkles S.E."/>
            <person name="van de Wiele N."/>
            <person name="van Rossen-Uffink D."/>
            <person name="Oliveira J.V."/>
            <person name="Vesth T.C."/>
            <person name="Visser J."/>
            <person name="Yu J.-H."/>
            <person name="Zhou M."/>
            <person name="Andersen M.R."/>
            <person name="Archer D.B."/>
            <person name="Baker S.E."/>
            <person name="Benoit I."/>
            <person name="Brakhage A.A."/>
            <person name="Braus G.H."/>
            <person name="Fischer R."/>
            <person name="Frisvad J.C."/>
            <person name="Goldman G.H."/>
            <person name="Houbraken J."/>
            <person name="Oakley B."/>
            <person name="Pocsi I."/>
            <person name="Scazzocchio C."/>
            <person name="Seiboth B."/>
            <person name="vanKuyk P.A."/>
            <person name="Wortman J."/>
            <person name="Dyer P.S."/>
            <person name="Grigoriev I.V."/>
        </authorList>
    </citation>
    <scope>NUCLEOTIDE SEQUENCE [LARGE SCALE GENOMIC DNA]</scope>
    <source>
        <strain evidence="7">CBS 101740 / IMI 381727 / IBT 21946</strain>
    </source>
</reference>
<evidence type="ECO:0000256" key="3">
    <source>
        <dbReference type="ARBA" id="ARBA00022827"/>
    </source>
</evidence>